<dbReference type="HAMAP" id="MF_01463_B">
    <property type="entry name" value="SecD_B"/>
    <property type="match status" value="1"/>
</dbReference>
<evidence type="ECO:0000259" key="12">
    <source>
        <dbReference type="Pfam" id="PF21760"/>
    </source>
</evidence>
<feature type="region of interest" description="Disordered" evidence="10">
    <location>
        <begin position="147"/>
        <end position="229"/>
    </location>
</feature>
<dbReference type="GO" id="GO:0006605">
    <property type="term" value="P:protein targeting"/>
    <property type="evidence" value="ECO:0007669"/>
    <property type="project" value="UniProtKB-UniRule"/>
</dbReference>
<evidence type="ECO:0000256" key="10">
    <source>
        <dbReference type="SAM" id="MobiDB-lite"/>
    </source>
</evidence>
<evidence type="ECO:0000256" key="9">
    <source>
        <dbReference type="HAMAP-Rule" id="MF_01463"/>
    </source>
</evidence>
<dbReference type="InterPro" id="IPR048634">
    <property type="entry name" value="SecD_SecF_C"/>
</dbReference>
<dbReference type="AlphaFoldDB" id="A0A919APB8"/>
<dbReference type="GO" id="GO:0043952">
    <property type="term" value="P:protein transport by the Sec complex"/>
    <property type="evidence" value="ECO:0007669"/>
    <property type="project" value="UniProtKB-UniRule"/>
</dbReference>
<evidence type="ECO:0000256" key="2">
    <source>
        <dbReference type="ARBA" id="ARBA00022448"/>
    </source>
</evidence>
<evidence type="ECO:0000256" key="8">
    <source>
        <dbReference type="ARBA" id="ARBA00023136"/>
    </source>
</evidence>
<dbReference type="NCBIfam" id="TIGR01129">
    <property type="entry name" value="secD"/>
    <property type="match status" value="1"/>
</dbReference>
<dbReference type="GO" id="GO:0015450">
    <property type="term" value="F:protein-transporting ATPase activity"/>
    <property type="evidence" value="ECO:0007669"/>
    <property type="project" value="InterPro"/>
</dbReference>
<evidence type="ECO:0000256" key="3">
    <source>
        <dbReference type="ARBA" id="ARBA00022475"/>
    </source>
</evidence>
<evidence type="ECO:0000313" key="14">
    <source>
        <dbReference type="EMBL" id="GHF16904.1"/>
    </source>
</evidence>
<keyword evidence="6 9" id="KW-1133">Transmembrane helix</keyword>
<name>A0A919APB8_9ACTN</name>
<dbReference type="FunFam" id="1.20.1640.10:FF:000014">
    <property type="entry name" value="Protein translocase subunit SecD"/>
    <property type="match status" value="1"/>
</dbReference>
<reference evidence="14" key="1">
    <citation type="journal article" date="2014" name="Int. J. Syst. Evol. Microbiol.">
        <title>Complete genome sequence of Corynebacterium casei LMG S-19264T (=DSM 44701T), isolated from a smear-ripened cheese.</title>
        <authorList>
            <consortium name="US DOE Joint Genome Institute (JGI-PGF)"/>
            <person name="Walter F."/>
            <person name="Albersmeier A."/>
            <person name="Kalinowski J."/>
            <person name="Ruckert C."/>
        </authorList>
    </citation>
    <scope>NUCLEOTIDE SEQUENCE</scope>
    <source>
        <strain evidence="14">JCM 4477</strain>
    </source>
</reference>
<keyword evidence="2 9" id="KW-0813">Transport</keyword>
<comment type="subcellular location">
    <subcellularLocation>
        <location evidence="1 9">Cell membrane</location>
        <topology evidence="1 9">Multi-pass membrane protein</topology>
    </subcellularLocation>
</comment>
<feature type="transmembrane region" description="Helical" evidence="9">
    <location>
        <begin position="401"/>
        <end position="421"/>
    </location>
</feature>
<keyword evidence="15" id="KW-1185">Reference proteome</keyword>
<comment type="similarity">
    <text evidence="9">Belongs to the SecD/SecF family. SecD subfamily.</text>
</comment>
<dbReference type="Pfam" id="PF02355">
    <property type="entry name" value="SecD_SecF_C"/>
    <property type="match status" value="1"/>
</dbReference>
<dbReference type="GO" id="GO:0065002">
    <property type="term" value="P:intracellular protein transmembrane transport"/>
    <property type="evidence" value="ECO:0007669"/>
    <property type="project" value="UniProtKB-UniRule"/>
</dbReference>
<feature type="transmembrane region" description="Helical" evidence="9">
    <location>
        <begin position="532"/>
        <end position="551"/>
    </location>
</feature>
<reference evidence="14" key="2">
    <citation type="submission" date="2020-09" db="EMBL/GenBank/DDBJ databases">
        <authorList>
            <person name="Sun Q."/>
            <person name="Ohkuma M."/>
        </authorList>
    </citation>
    <scope>NUCLEOTIDE SEQUENCE</scope>
    <source>
        <strain evidence="14">JCM 4477</strain>
    </source>
</reference>
<feature type="transmembrane region" description="Helical" evidence="9">
    <location>
        <begin position="507"/>
        <end position="526"/>
    </location>
</feature>
<keyword evidence="5 9" id="KW-0653">Protein transport</keyword>
<evidence type="ECO:0000313" key="15">
    <source>
        <dbReference type="Proteomes" id="UP000630718"/>
    </source>
</evidence>
<keyword evidence="7 9" id="KW-0811">Translocation</keyword>
<comment type="caution">
    <text evidence="14">The sequence shown here is derived from an EMBL/GenBank/DDBJ whole genome shotgun (WGS) entry which is preliminary data.</text>
</comment>
<dbReference type="Gene3D" id="1.20.1640.10">
    <property type="entry name" value="Multidrug efflux transporter AcrB transmembrane domain"/>
    <property type="match status" value="1"/>
</dbReference>
<feature type="domain" description="Protein export membrane protein SecD/SecF C-terminal" evidence="11">
    <location>
        <begin position="384"/>
        <end position="560"/>
    </location>
</feature>
<dbReference type="GO" id="GO:0005886">
    <property type="term" value="C:plasma membrane"/>
    <property type="evidence" value="ECO:0007669"/>
    <property type="project" value="UniProtKB-SubCell"/>
</dbReference>
<feature type="compositionally biased region" description="Low complexity" evidence="10">
    <location>
        <begin position="147"/>
        <end position="192"/>
    </location>
</feature>
<proteinExistence type="inferred from homology"/>
<dbReference type="InterPro" id="IPR055344">
    <property type="entry name" value="SecD_SecF_C_bact"/>
</dbReference>
<dbReference type="Pfam" id="PF07549">
    <property type="entry name" value="Sec_GG"/>
    <property type="match status" value="1"/>
</dbReference>
<feature type="transmembrane region" description="Helical" evidence="9">
    <location>
        <begin position="428"/>
        <end position="448"/>
    </location>
</feature>
<dbReference type="InterPro" id="IPR048631">
    <property type="entry name" value="SecD_1st"/>
</dbReference>
<dbReference type="InterPro" id="IPR022813">
    <property type="entry name" value="SecD/SecF_arch_bac"/>
</dbReference>
<comment type="function">
    <text evidence="9">Part of the Sec protein translocase complex. Interacts with the SecYEG preprotein conducting channel. SecDF uses the proton motive force (PMF) to complete protein translocation after the ATP-dependent function of SecA.</text>
</comment>
<evidence type="ECO:0000259" key="13">
    <source>
        <dbReference type="Pfam" id="PF22599"/>
    </source>
</evidence>
<dbReference type="SUPFAM" id="SSF82866">
    <property type="entry name" value="Multidrug efflux transporter AcrB transmembrane domain"/>
    <property type="match status" value="1"/>
</dbReference>
<dbReference type="Gene3D" id="3.30.70.3220">
    <property type="match status" value="1"/>
</dbReference>
<feature type="region of interest" description="Disordered" evidence="10">
    <location>
        <begin position="1"/>
        <end position="24"/>
    </location>
</feature>
<evidence type="ECO:0000256" key="6">
    <source>
        <dbReference type="ARBA" id="ARBA00022989"/>
    </source>
</evidence>
<evidence type="ECO:0000256" key="4">
    <source>
        <dbReference type="ARBA" id="ARBA00022692"/>
    </source>
</evidence>
<feature type="region of interest" description="Disordered" evidence="10">
    <location>
        <begin position="574"/>
        <end position="602"/>
    </location>
</feature>
<dbReference type="Pfam" id="PF21760">
    <property type="entry name" value="SecD_1st"/>
    <property type="match status" value="1"/>
</dbReference>
<feature type="transmembrane region" description="Helical" evidence="9">
    <location>
        <begin position="454"/>
        <end position="479"/>
    </location>
</feature>
<dbReference type="NCBIfam" id="TIGR00916">
    <property type="entry name" value="2A0604s01"/>
    <property type="match status" value="1"/>
</dbReference>
<evidence type="ECO:0000256" key="1">
    <source>
        <dbReference type="ARBA" id="ARBA00004651"/>
    </source>
</evidence>
<dbReference type="PANTHER" id="PTHR30081">
    <property type="entry name" value="PROTEIN-EXPORT MEMBRANE PROTEIN SEC"/>
    <property type="match status" value="1"/>
</dbReference>
<dbReference type="InterPro" id="IPR022646">
    <property type="entry name" value="SecD/SecF_CS"/>
</dbReference>
<dbReference type="InterPro" id="IPR054384">
    <property type="entry name" value="SecDF_P1_head"/>
</dbReference>
<evidence type="ECO:0000256" key="5">
    <source>
        <dbReference type="ARBA" id="ARBA00022927"/>
    </source>
</evidence>
<dbReference type="Proteomes" id="UP000630718">
    <property type="component" value="Unassembled WGS sequence"/>
</dbReference>
<keyword evidence="8 9" id="KW-0472">Membrane</keyword>
<feature type="domain" description="Protein translocase subunit SecDF P1" evidence="12">
    <location>
        <begin position="83"/>
        <end position="140"/>
    </location>
</feature>
<evidence type="ECO:0000259" key="11">
    <source>
        <dbReference type="Pfam" id="PF02355"/>
    </source>
</evidence>
<dbReference type="EMBL" id="BNBI01000010">
    <property type="protein sequence ID" value="GHF16904.1"/>
    <property type="molecule type" value="Genomic_DNA"/>
</dbReference>
<keyword evidence="3 9" id="KW-1003">Cell membrane</keyword>
<sequence>MRRPEREYEKVAAPKKGRNASAQSKPGRSLALILIAIVALTGGMFASGHNTPRLGIDLAGGTSITLRAVAEPGQESAINKTNMDTAVEIMERRVNGLGVSEAEVQTQGDKNIIVNIPKGTNSREARDQVGTTAKLYFRPVLTTEISGADATASPSPSASSSASDKASGSADESASPSASESASASPSASSTSQGRAVTDALKADATPSATGSASASASASPSASASASDADSKLQAAYTKLDCTDKAARAKAGEGVKPSESTVACGQNAQGQWQKYILGPAAVDGTDVDDAQAVFNTQTGAGWTVTMDFTDGGAKKFADITGKLAKNQSPQNQFAIVLDNEVVSDPYVSQALTGGNAEISGSFTQEEAQSLANMLSYGALPLSFKEDSVTTVTPALGGDQLRAGLIAGAIGLALVVVYLLVYYRGLSFIAMASLLVSAALTYVIMSLLGPTIGFALNLPAVCGAIVAIGITADSFIVYFERVRDEIREGRSLRPAVERAWPRARRTILVSDFVSFLAAAVLFIVTVGKVQGFAFTLGLTTVLDVVVVFLFTKPLLTLMARRKFFASGHKWSGLDPRSLGAKPPLRRTRRPSRPAGPVDPKEA</sequence>
<keyword evidence="4 9" id="KW-0812">Transmembrane</keyword>
<organism evidence="14 15">
    <name type="scientific">Streptomyces fumanus</name>
    <dbReference type="NCBI Taxonomy" id="67302"/>
    <lineage>
        <taxon>Bacteria</taxon>
        <taxon>Bacillati</taxon>
        <taxon>Actinomycetota</taxon>
        <taxon>Actinomycetes</taxon>
        <taxon>Kitasatosporales</taxon>
        <taxon>Streptomycetaceae</taxon>
        <taxon>Streptomyces</taxon>
    </lineage>
</organism>
<evidence type="ECO:0000256" key="7">
    <source>
        <dbReference type="ARBA" id="ARBA00023010"/>
    </source>
</evidence>
<accession>A0A919APB8</accession>
<protein>
    <recommendedName>
        <fullName evidence="9">Protein translocase subunit SecD</fullName>
    </recommendedName>
</protein>
<comment type="subunit">
    <text evidence="9">Forms a complex with SecF. Part of the essential Sec protein translocation apparatus which comprises SecA, SecYEG and auxiliary proteins SecDF. Other proteins may also be involved.</text>
</comment>
<feature type="compositionally biased region" description="Basic and acidic residues" evidence="10">
    <location>
        <begin position="1"/>
        <end position="12"/>
    </location>
</feature>
<feature type="transmembrane region" description="Helical" evidence="9">
    <location>
        <begin position="30"/>
        <end position="48"/>
    </location>
</feature>
<gene>
    <name evidence="9 14" type="primary">secD</name>
    <name evidence="14" type="ORF">GCM10018772_47700</name>
</gene>
<feature type="compositionally biased region" description="Low complexity" evidence="10">
    <location>
        <begin position="203"/>
        <end position="229"/>
    </location>
</feature>
<dbReference type="Gene3D" id="3.30.1360.200">
    <property type="match status" value="1"/>
</dbReference>
<dbReference type="PANTHER" id="PTHR30081:SF1">
    <property type="entry name" value="PROTEIN TRANSLOCASE SUBUNIT SECD"/>
    <property type="match status" value="1"/>
</dbReference>
<feature type="domain" description="SecDF P1 head subdomain" evidence="13">
    <location>
        <begin position="274"/>
        <end position="381"/>
    </location>
</feature>
<dbReference type="Pfam" id="PF22599">
    <property type="entry name" value="SecDF_P1_head"/>
    <property type="match status" value="1"/>
</dbReference>
<dbReference type="InterPro" id="IPR005791">
    <property type="entry name" value="SecD"/>
</dbReference>